<dbReference type="InterPro" id="IPR006153">
    <property type="entry name" value="Cation/H_exchanger_TM"/>
</dbReference>
<accession>A0ABW5IB39</accession>
<feature type="transmembrane region" description="Helical" evidence="7">
    <location>
        <begin position="138"/>
        <end position="165"/>
    </location>
</feature>
<feature type="transmembrane region" description="Helical" evidence="7">
    <location>
        <begin position="104"/>
        <end position="126"/>
    </location>
</feature>
<evidence type="ECO:0000256" key="7">
    <source>
        <dbReference type="SAM" id="Phobius"/>
    </source>
</evidence>
<dbReference type="PANTHER" id="PTHR32468:SF0">
    <property type="entry name" value="K(+)_H(+) ANTIPORTER 1"/>
    <property type="match status" value="1"/>
</dbReference>
<dbReference type="PANTHER" id="PTHR32468">
    <property type="entry name" value="CATION/H + ANTIPORTER"/>
    <property type="match status" value="1"/>
</dbReference>
<evidence type="ECO:0000256" key="5">
    <source>
        <dbReference type="ARBA" id="ARBA00023065"/>
    </source>
</evidence>
<dbReference type="RefSeq" id="WP_344286509.1">
    <property type="nucleotide sequence ID" value="NZ_BAAAHV010000026.1"/>
</dbReference>
<evidence type="ECO:0000313" key="10">
    <source>
        <dbReference type="Proteomes" id="UP001597542"/>
    </source>
</evidence>
<comment type="caution">
    <text evidence="9">The sequence shown here is derived from an EMBL/GenBank/DDBJ whole genome shotgun (WGS) entry which is preliminary data.</text>
</comment>
<keyword evidence="10" id="KW-1185">Reference proteome</keyword>
<dbReference type="Pfam" id="PF00999">
    <property type="entry name" value="Na_H_Exchanger"/>
    <property type="match status" value="1"/>
</dbReference>
<dbReference type="EMBL" id="JBHUKQ010000021">
    <property type="protein sequence ID" value="MFD2486419.1"/>
    <property type="molecule type" value="Genomic_DNA"/>
</dbReference>
<comment type="subcellular location">
    <subcellularLocation>
        <location evidence="1">Membrane</location>
        <topology evidence="1">Multi-pass membrane protein</topology>
    </subcellularLocation>
</comment>
<keyword evidence="3 7" id="KW-0812">Transmembrane</keyword>
<feature type="transmembrane region" description="Helical" evidence="7">
    <location>
        <begin position="6"/>
        <end position="27"/>
    </location>
</feature>
<evidence type="ECO:0000256" key="6">
    <source>
        <dbReference type="ARBA" id="ARBA00023136"/>
    </source>
</evidence>
<feature type="transmembrane region" description="Helical" evidence="7">
    <location>
        <begin position="206"/>
        <end position="228"/>
    </location>
</feature>
<keyword evidence="6 7" id="KW-0472">Membrane</keyword>
<evidence type="ECO:0000256" key="3">
    <source>
        <dbReference type="ARBA" id="ARBA00022692"/>
    </source>
</evidence>
<sequence length="427" mass="42914">MDILGLLARSLHVGAAVAAVLLVAAAGRFAARRLRQPEVVGEILCGVLAGPVVVGLAGPAALRTVLPPDVLEVLKILATAGVVLFLTGLTHGSRVSTSPAERRSLPWTAAGAFVPSLLAGAALAWWICASGQPPLRGTAPACAFVLFLAVAFSVTAAPVLARILADRGLAEVPVGRIALKTALLVDSAAWLLLTVAVGLASGSSAGFVRALVVVVGAVVVAAILHRLLRTGKAGAWCARSPRGAAAVLAVLALAAAFSAERLGMTAILGAVLVGAVLPAEASSPWRDAVRPVAATGRGLVPLFFVITGVNVFLTAFGATPPMLVVVVLVAGLLAKLLGGYAGARLGGHSRLTAFRLGALVNTRGLTELVVLQVGYSAGIISDALFFSLLVLALAATAMTGPLLALADRIETRGAAVPAHPSSGSGVR</sequence>
<evidence type="ECO:0000256" key="1">
    <source>
        <dbReference type="ARBA" id="ARBA00004141"/>
    </source>
</evidence>
<evidence type="ECO:0000256" key="4">
    <source>
        <dbReference type="ARBA" id="ARBA00022989"/>
    </source>
</evidence>
<feature type="transmembrane region" description="Helical" evidence="7">
    <location>
        <begin position="39"/>
        <end position="61"/>
    </location>
</feature>
<keyword evidence="5" id="KW-0406">Ion transport</keyword>
<feature type="domain" description="Cation/H+ exchanger transmembrane" evidence="8">
    <location>
        <begin position="21"/>
        <end position="403"/>
    </location>
</feature>
<feature type="transmembrane region" description="Helical" evidence="7">
    <location>
        <begin position="177"/>
        <end position="200"/>
    </location>
</feature>
<feature type="transmembrane region" description="Helical" evidence="7">
    <location>
        <begin position="73"/>
        <end position="92"/>
    </location>
</feature>
<proteinExistence type="predicted"/>
<gene>
    <name evidence="9" type="ORF">ACFSUT_39520</name>
</gene>
<feature type="transmembrane region" description="Helical" evidence="7">
    <location>
        <begin position="383"/>
        <end position="405"/>
    </location>
</feature>
<dbReference type="InterPro" id="IPR038770">
    <property type="entry name" value="Na+/solute_symporter_sf"/>
</dbReference>
<protein>
    <submittedName>
        <fullName evidence="9">Cation:proton antiporter</fullName>
    </submittedName>
</protein>
<feature type="transmembrane region" description="Helical" evidence="7">
    <location>
        <begin position="322"/>
        <end position="341"/>
    </location>
</feature>
<keyword evidence="2" id="KW-0813">Transport</keyword>
<evidence type="ECO:0000313" key="9">
    <source>
        <dbReference type="EMBL" id="MFD2486419.1"/>
    </source>
</evidence>
<feature type="transmembrane region" description="Helical" evidence="7">
    <location>
        <begin position="240"/>
        <end position="257"/>
    </location>
</feature>
<feature type="transmembrane region" description="Helical" evidence="7">
    <location>
        <begin position="299"/>
        <end position="316"/>
    </location>
</feature>
<dbReference type="InterPro" id="IPR050794">
    <property type="entry name" value="CPA2_transporter"/>
</dbReference>
<reference evidence="10" key="1">
    <citation type="journal article" date="2019" name="Int. J. Syst. Evol. Microbiol.">
        <title>The Global Catalogue of Microorganisms (GCM) 10K type strain sequencing project: providing services to taxonomists for standard genome sequencing and annotation.</title>
        <authorList>
            <consortium name="The Broad Institute Genomics Platform"/>
            <consortium name="The Broad Institute Genome Sequencing Center for Infectious Disease"/>
            <person name="Wu L."/>
            <person name="Ma J."/>
        </authorList>
    </citation>
    <scope>NUCLEOTIDE SEQUENCE [LARGE SCALE GENOMIC DNA]</scope>
    <source>
        <strain evidence="10">CGMCC 4.7638</strain>
    </source>
</reference>
<dbReference type="Proteomes" id="UP001597542">
    <property type="component" value="Unassembled WGS sequence"/>
</dbReference>
<dbReference type="Gene3D" id="1.20.1530.20">
    <property type="match status" value="1"/>
</dbReference>
<keyword evidence="4 7" id="KW-1133">Transmembrane helix</keyword>
<name>A0ABW5IB39_9PSEU</name>
<evidence type="ECO:0000256" key="2">
    <source>
        <dbReference type="ARBA" id="ARBA00022448"/>
    </source>
</evidence>
<organism evidence="9 10">
    <name type="scientific">Amycolatopsis albidoflavus</name>
    <dbReference type="NCBI Taxonomy" id="102226"/>
    <lineage>
        <taxon>Bacteria</taxon>
        <taxon>Bacillati</taxon>
        <taxon>Actinomycetota</taxon>
        <taxon>Actinomycetes</taxon>
        <taxon>Pseudonocardiales</taxon>
        <taxon>Pseudonocardiaceae</taxon>
        <taxon>Amycolatopsis</taxon>
    </lineage>
</organism>
<evidence type="ECO:0000259" key="8">
    <source>
        <dbReference type="Pfam" id="PF00999"/>
    </source>
</evidence>